<dbReference type="GO" id="GO:0004638">
    <property type="term" value="F:phosphoribosylaminoimidazole carboxylase activity"/>
    <property type="evidence" value="ECO:0007669"/>
    <property type="project" value="InterPro"/>
</dbReference>
<evidence type="ECO:0000256" key="3">
    <source>
        <dbReference type="ARBA" id="ARBA00022755"/>
    </source>
</evidence>
<dbReference type="SUPFAM" id="SSF52440">
    <property type="entry name" value="PreATP-grasp domain"/>
    <property type="match status" value="1"/>
</dbReference>
<sequence length="400" mass="43195">MGIRQRNQQTAITDIGIIGGGQLAWMMGPAAQKLGLTLHIQTPQATDPAGAIAHHTVLAPVADSHATQRLAQGCQVITFENEFVDLPGLQVLQDQGILFAPRLSALAPLLDKYEQRCYLRQLGLPTPDFVALGDVPWNPGEPVPNPLGFPAVLKARRHGYDGRGTTVVQTQGQLDALVNPVGTEPFLLEAYVPFERELAVMIARSPQGEVQPYTIVETQQRQQVCQVVLAPAAVAPDVATTIAQYSKTLMIALDAVGIFGLELFLTPDGQILVNEVAPRTHNSGHYTLDACHTSQFEQQLRAVAGLPLGDPGLTCGGAVMVNLLGFEDGPADYGDRRAALAALPQAHVYWYGKTESRSGRKLGHVTVTCASLEELQQQWRAIVYRIEALWYGPNTPPTAP</sequence>
<dbReference type="InterPro" id="IPR054350">
    <property type="entry name" value="PurT/PurK_preATP-grasp"/>
</dbReference>
<dbReference type="Gene3D" id="3.30.1490.20">
    <property type="entry name" value="ATP-grasp fold, A domain"/>
    <property type="match status" value="1"/>
</dbReference>
<dbReference type="InterPro" id="IPR013815">
    <property type="entry name" value="ATP_grasp_subdomain_1"/>
</dbReference>
<dbReference type="EMBL" id="AJTX02000004">
    <property type="protein sequence ID" value="KKI99690.1"/>
    <property type="molecule type" value="Genomic_DNA"/>
</dbReference>
<dbReference type="PANTHER" id="PTHR11609:SF5">
    <property type="entry name" value="PHOSPHORIBOSYLAMINOIMIDAZOLE CARBOXYLASE"/>
    <property type="match status" value="1"/>
</dbReference>
<dbReference type="InterPro" id="IPR003135">
    <property type="entry name" value="ATP-grasp_carboxylate-amine"/>
</dbReference>
<evidence type="ECO:0000256" key="1">
    <source>
        <dbReference type="ARBA" id="ARBA00022598"/>
    </source>
</evidence>
<keyword evidence="4" id="KW-0210">Decarboxylase</keyword>
<comment type="function">
    <text evidence="7">Catalyzes the ATP-dependent conversion of 5-aminoimidazole ribonucleotide (AIR) and HCO(3)(-) to N5-carboxyaminoimidazole ribonucleotide (N5-CAIR).</text>
</comment>
<keyword evidence="1 7" id="KW-0436">Ligase</keyword>
<dbReference type="GO" id="GO:0046872">
    <property type="term" value="F:metal ion binding"/>
    <property type="evidence" value="ECO:0007669"/>
    <property type="project" value="InterPro"/>
</dbReference>
<dbReference type="Gene3D" id="3.30.470.20">
    <property type="entry name" value="ATP-grasp fold, B domain"/>
    <property type="match status" value="1"/>
</dbReference>
<keyword evidence="6" id="KW-0456">Lyase</keyword>
<keyword evidence="5 7" id="KW-0067">ATP-binding</keyword>
<comment type="catalytic activity">
    <reaction evidence="7 8">
        <text>5-amino-1-(5-phospho-beta-D-ribosyl)imidazole + hydrogencarbonate + ATP = 5-carboxyamino-1-(5-phospho-D-ribosyl)imidazole + ADP + phosphate + 2 H(+)</text>
        <dbReference type="Rhea" id="RHEA:19317"/>
        <dbReference type="ChEBI" id="CHEBI:15378"/>
        <dbReference type="ChEBI" id="CHEBI:17544"/>
        <dbReference type="ChEBI" id="CHEBI:30616"/>
        <dbReference type="ChEBI" id="CHEBI:43474"/>
        <dbReference type="ChEBI" id="CHEBI:58730"/>
        <dbReference type="ChEBI" id="CHEBI:137981"/>
        <dbReference type="ChEBI" id="CHEBI:456216"/>
        <dbReference type="EC" id="6.3.4.18"/>
    </reaction>
</comment>
<feature type="domain" description="ATP-grasp" evidence="9">
    <location>
        <begin position="116"/>
        <end position="304"/>
    </location>
</feature>
<name>A0A0M2PT37_PROHO</name>
<dbReference type="Gene3D" id="3.40.50.20">
    <property type="match status" value="1"/>
</dbReference>
<feature type="binding site" evidence="7">
    <location>
        <position position="154"/>
    </location>
    <ligand>
        <name>ATP</name>
        <dbReference type="ChEBI" id="CHEBI:30616"/>
    </ligand>
</feature>
<proteinExistence type="inferred from homology"/>
<dbReference type="Pfam" id="PF02222">
    <property type="entry name" value="ATP-grasp"/>
    <property type="match status" value="1"/>
</dbReference>
<dbReference type="OrthoDB" id="9804625at2"/>
<dbReference type="RefSeq" id="WP_017710901.1">
    <property type="nucleotide sequence ID" value="NZ_KB235933.1"/>
</dbReference>
<evidence type="ECO:0000313" key="11">
    <source>
        <dbReference type="Proteomes" id="UP000034681"/>
    </source>
</evidence>
<dbReference type="STRING" id="317619.GCA_000332315_00201"/>
<comment type="similarity">
    <text evidence="7 8">Belongs to the PurK/PurT family.</text>
</comment>
<dbReference type="GO" id="GO:0005524">
    <property type="term" value="F:ATP binding"/>
    <property type="evidence" value="ECO:0007669"/>
    <property type="project" value="UniProtKB-UniRule"/>
</dbReference>
<dbReference type="EC" id="6.3.4.18" evidence="7 8"/>
<evidence type="ECO:0000256" key="2">
    <source>
        <dbReference type="ARBA" id="ARBA00022741"/>
    </source>
</evidence>
<accession>A0A0M2PT37</accession>
<dbReference type="PANTHER" id="PTHR11609">
    <property type="entry name" value="PURINE BIOSYNTHESIS PROTEIN 6/7, PUR6/7"/>
    <property type="match status" value="1"/>
</dbReference>
<evidence type="ECO:0000256" key="7">
    <source>
        <dbReference type="HAMAP-Rule" id="MF_01928"/>
    </source>
</evidence>
<dbReference type="UniPathway" id="UPA00074">
    <property type="reaction ID" value="UER00942"/>
</dbReference>
<keyword evidence="2 7" id="KW-0547">Nucleotide-binding</keyword>
<gene>
    <name evidence="7 8" type="primary">purK</name>
    <name evidence="10" type="ORF">PROH_07320</name>
</gene>
<feature type="binding site" evidence="7">
    <location>
        <position position="112"/>
    </location>
    <ligand>
        <name>ATP</name>
        <dbReference type="ChEBI" id="CHEBI:30616"/>
    </ligand>
</feature>
<evidence type="ECO:0000256" key="4">
    <source>
        <dbReference type="ARBA" id="ARBA00022793"/>
    </source>
</evidence>
<dbReference type="InterPro" id="IPR005875">
    <property type="entry name" value="PurK"/>
</dbReference>
<dbReference type="SUPFAM" id="SSF51246">
    <property type="entry name" value="Rudiment single hybrid motif"/>
    <property type="match status" value="1"/>
</dbReference>
<dbReference type="GO" id="GO:0034028">
    <property type="term" value="F:5-(carboxyamino)imidazole ribonucleotide synthase activity"/>
    <property type="evidence" value="ECO:0007669"/>
    <property type="project" value="UniProtKB-UniRule"/>
</dbReference>
<comment type="pathway">
    <text evidence="7 8">Purine metabolism; IMP biosynthesis via de novo pathway; 5-amino-1-(5-phospho-D-ribosyl)imidazole-4-carboxylate from 5-amino-1-(5-phospho-D-ribosyl)imidazole (N5-CAIR route): step 1/2.</text>
</comment>
<feature type="binding site" evidence="7">
    <location>
        <position position="197"/>
    </location>
    <ligand>
        <name>ATP</name>
        <dbReference type="ChEBI" id="CHEBI:30616"/>
    </ligand>
</feature>
<dbReference type="AlphaFoldDB" id="A0A0M2PT37"/>
<keyword evidence="3 7" id="KW-0658">Purine biosynthesis</keyword>
<dbReference type="FunFam" id="3.30.470.20:FF:000037">
    <property type="entry name" value="Phosphoribosylaminoimidazole carboxylase, chloroplastic"/>
    <property type="match status" value="1"/>
</dbReference>
<dbReference type="GO" id="GO:0006189">
    <property type="term" value="P:'de novo' IMP biosynthetic process"/>
    <property type="evidence" value="ECO:0007669"/>
    <property type="project" value="UniProtKB-UniRule"/>
</dbReference>
<dbReference type="Proteomes" id="UP000034681">
    <property type="component" value="Unassembled WGS sequence"/>
</dbReference>
<evidence type="ECO:0000259" key="9">
    <source>
        <dbReference type="PROSITE" id="PS50975"/>
    </source>
</evidence>
<keyword evidence="11" id="KW-1185">Reference proteome</keyword>
<dbReference type="InterPro" id="IPR011761">
    <property type="entry name" value="ATP-grasp"/>
</dbReference>
<reference evidence="10" key="1">
    <citation type="submission" date="2012-04" db="EMBL/GenBank/DDBJ databases">
        <authorList>
            <person name="Borisov I.G."/>
            <person name="Ivanikova N.V."/>
            <person name="Pinevich A.V."/>
        </authorList>
    </citation>
    <scope>NUCLEOTIDE SEQUENCE</scope>
    <source>
        <strain evidence="10">CALU 1027</strain>
    </source>
</reference>
<organism evidence="10 11">
    <name type="scientific">Prochlorothrix hollandica PCC 9006 = CALU 1027</name>
    <dbReference type="NCBI Taxonomy" id="317619"/>
    <lineage>
        <taxon>Bacteria</taxon>
        <taxon>Bacillati</taxon>
        <taxon>Cyanobacteriota</taxon>
        <taxon>Cyanophyceae</taxon>
        <taxon>Prochlorotrichales</taxon>
        <taxon>Prochlorotrichaceae</taxon>
        <taxon>Prochlorothrix</taxon>
    </lineage>
</organism>
<evidence type="ECO:0000256" key="6">
    <source>
        <dbReference type="ARBA" id="ARBA00023239"/>
    </source>
</evidence>
<dbReference type="eggNOG" id="COG0026">
    <property type="taxonomic scope" value="Bacteria"/>
</dbReference>
<dbReference type="InterPro" id="IPR040686">
    <property type="entry name" value="PurK_C"/>
</dbReference>
<dbReference type="GO" id="GO:0005829">
    <property type="term" value="C:cytosol"/>
    <property type="evidence" value="ECO:0007669"/>
    <property type="project" value="TreeGrafter"/>
</dbReference>
<dbReference type="HAMAP" id="MF_01928">
    <property type="entry name" value="PurK"/>
    <property type="match status" value="1"/>
</dbReference>
<dbReference type="SUPFAM" id="SSF56059">
    <property type="entry name" value="Glutathione synthetase ATP-binding domain-like"/>
    <property type="match status" value="1"/>
</dbReference>
<dbReference type="NCBIfam" id="NF004679">
    <property type="entry name" value="PRK06019.1-5"/>
    <property type="match status" value="1"/>
</dbReference>
<dbReference type="InterPro" id="IPR016185">
    <property type="entry name" value="PreATP-grasp_dom_sf"/>
</dbReference>
<dbReference type="InterPro" id="IPR011054">
    <property type="entry name" value="Rudment_hybrid_motif"/>
</dbReference>
<comment type="subunit">
    <text evidence="7 8">Homodimer.</text>
</comment>
<dbReference type="PROSITE" id="PS50975">
    <property type="entry name" value="ATP_GRASP"/>
    <property type="match status" value="1"/>
</dbReference>
<evidence type="ECO:0000256" key="5">
    <source>
        <dbReference type="ARBA" id="ARBA00022840"/>
    </source>
</evidence>
<evidence type="ECO:0000256" key="8">
    <source>
        <dbReference type="RuleBase" id="RU361200"/>
    </source>
</evidence>
<comment type="function">
    <text evidence="8">Catalyzes the ATP-dependent conversion of 5-aminoimidazole ribonucleotide (AIR) and HCO(3)- to N5-carboxyaminoimidazole ribonucleotide (N5-CAIR).</text>
</comment>
<protein>
    <recommendedName>
        <fullName evidence="7 8">N5-carboxyaminoimidazole ribonucleotide synthase</fullName>
        <shortName evidence="7 8">N5-CAIR synthase</shortName>
        <ecNumber evidence="7 8">6.3.4.18</ecNumber>
    </recommendedName>
    <alternativeName>
        <fullName evidence="7 8">5-(carboxyamino)imidazole ribonucleotide synthetase</fullName>
    </alternativeName>
</protein>
<evidence type="ECO:0000313" key="10">
    <source>
        <dbReference type="EMBL" id="KKI99690.1"/>
    </source>
</evidence>
<feature type="binding site" evidence="7">
    <location>
        <begin position="189"/>
        <end position="192"/>
    </location>
    <ligand>
        <name>ATP</name>
        <dbReference type="ChEBI" id="CHEBI:30616"/>
    </ligand>
</feature>
<comment type="caution">
    <text evidence="7">Lacks conserved residue(s) required for the propagation of feature annotation.</text>
</comment>
<feature type="binding site" evidence="7">
    <location>
        <begin position="274"/>
        <end position="275"/>
    </location>
    <ligand>
        <name>ATP</name>
        <dbReference type="ChEBI" id="CHEBI:30616"/>
    </ligand>
</feature>
<dbReference type="NCBIfam" id="TIGR01161">
    <property type="entry name" value="purK"/>
    <property type="match status" value="1"/>
</dbReference>
<dbReference type="Pfam" id="PF17769">
    <property type="entry name" value="PurK_C"/>
    <property type="match status" value="1"/>
</dbReference>
<comment type="caution">
    <text evidence="10">The sequence shown here is derived from an EMBL/GenBank/DDBJ whole genome shotgun (WGS) entry which is preliminary data.</text>
</comment>
<dbReference type="Pfam" id="PF22660">
    <property type="entry name" value="RS_preATP-grasp-like"/>
    <property type="match status" value="1"/>
</dbReference>